<accession>F1L6V9</accession>
<keyword evidence="3" id="KW-0378">Hydrolase</keyword>
<keyword evidence="5" id="KW-0865">Zymogen</keyword>
<organism evidence="10">
    <name type="scientific">Ascaris suum</name>
    <name type="common">Pig roundworm</name>
    <name type="synonym">Ascaris lumbricoides</name>
    <dbReference type="NCBI Taxonomy" id="6253"/>
    <lineage>
        <taxon>Eukaryota</taxon>
        <taxon>Metazoa</taxon>
        <taxon>Ecdysozoa</taxon>
        <taxon>Nematoda</taxon>
        <taxon>Chromadorea</taxon>
        <taxon>Rhabditida</taxon>
        <taxon>Spirurina</taxon>
        <taxon>Ascaridomorpha</taxon>
        <taxon>Ascaridoidea</taxon>
        <taxon>Ascarididae</taxon>
        <taxon>Ascaris</taxon>
    </lineage>
</organism>
<dbReference type="PROSITE" id="PS00639">
    <property type="entry name" value="THIOL_PROTEASE_HIS"/>
    <property type="match status" value="1"/>
</dbReference>
<dbReference type="Pfam" id="PF08246">
    <property type="entry name" value="Inhibitor_I29"/>
    <property type="match status" value="1"/>
</dbReference>
<dbReference type="GO" id="GO:0008234">
    <property type="term" value="F:cysteine-type peptidase activity"/>
    <property type="evidence" value="ECO:0007669"/>
    <property type="project" value="UniProtKB-KW"/>
</dbReference>
<dbReference type="PRINTS" id="PR00705">
    <property type="entry name" value="PAPAIN"/>
</dbReference>
<dbReference type="InterPro" id="IPR000668">
    <property type="entry name" value="Peptidase_C1A_C"/>
</dbReference>
<evidence type="ECO:0000256" key="4">
    <source>
        <dbReference type="ARBA" id="ARBA00022807"/>
    </source>
</evidence>
<dbReference type="PANTHER" id="PTHR12411">
    <property type="entry name" value="CYSTEINE PROTEASE FAMILY C1-RELATED"/>
    <property type="match status" value="1"/>
</dbReference>
<keyword evidence="2" id="KW-0645">Protease</keyword>
<keyword evidence="7" id="KW-0812">Transmembrane</keyword>
<dbReference type="InterPro" id="IPR038765">
    <property type="entry name" value="Papain-like_cys_pep_sf"/>
</dbReference>
<evidence type="ECO:0000256" key="1">
    <source>
        <dbReference type="ARBA" id="ARBA00008455"/>
    </source>
</evidence>
<dbReference type="EMBL" id="JI172652">
    <property type="protein sequence ID" value="ADY45863.1"/>
    <property type="molecule type" value="mRNA"/>
</dbReference>
<dbReference type="InterPro" id="IPR039417">
    <property type="entry name" value="Peptidase_C1A_papain-like"/>
</dbReference>
<evidence type="ECO:0000313" key="10">
    <source>
        <dbReference type="EMBL" id="ADY45863.1"/>
    </source>
</evidence>
<dbReference type="AlphaFoldDB" id="F1L6V9"/>
<name>F1L6V9_ASCSU</name>
<feature type="transmembrane region" description="Helical" evidence="7">
    <location>
        <begin position="46"/>
        <end position="65"/>
    </location>
</feature>
<evidence type="ECO:0000256" key="5">
    <source>
        <dbReference type="ARBA" id="ARBA00023145"/>
    </source>
</evidence>
<reference evidence="10" key="1">
    <citation type="journal article" date="2011" name="Genome Res.">
        <title>Deep small RNA sequencing from the nematode Ascaris reveals conservation, functional diversification, and novel developmental profiles.</title>
        <authorList>
            <person name="Wang J."/>
            <person name="Czech B."/>
            <person name="Crunk A."/>
            <person name="Wallace A."/>
            <person name="Mitreva M."/>
            <person name="Hannon G.J."/>
            <person name="Davis R.E."/>
        </authorList>
    </citation>
    <scope>NUCLEOTIDE SEQUENCE</scope>
</reference>
<dbReference type="FunFam" id="3.90.70.10:FF:000103">
    <property type="entry name" value="Hypothetical LOC496748"/>
    <property type="match status" value="1"/>
</dbReference>
<evidence type="ECO:0000256" key="2">
    <source>
        <dbReference type="ARBA" id="ARBA00022670"/>
    </source>
</evidence>
<comment type="similarity">
    <text evidence="1">Belongs to the peptidase C1 family.</text>
</comment>
<dbReference type="MEROPS" id="C01.A44"/>
<dbReference type="SMART" id="SM00645">
    <property type="entry name" value="Pept_C1"/>
    <property type="match status" value="1"/>
</dbReference>
<dbReference type="GO" id="GO:0006508">
    <property type="term" value="P:proteolysis"/>
    <property type="evidence" value="ECO:0007669"/>
    <property type="project" value="UniProtKB-KW"/>
</dbReference>
<proteinExistence type="evidence at transcript level"/>
<feature type="domain" description="Peptidase C1A papain C-terminal" evidence="8">
    <location>
        <begin position="187"/>
        <end position="398"/>
    </location>
</feature>
<evidence type="ECO:0000256" key="7">
    <source>
        <dbReference type="SAM" id="Phobius"/>
    </source>
</evidence>
<evidence type="ECO:0000259" key="8">
    <source>
        <dbReference type="SMART" id="SM00645"/>
    </source>
</evidence>
<dbReference type="SMART" id="SM00848">
    <property type="entry name" value="Inhibitor_I29"/>
    <property type="match status" value="1"/>
</dbReference>
<dbReference type="InterPro" id="IPR025660">
    <property type="entry name" value="Pept_his_AS"/>
</dbReference>
<keyword evidence="7" id="KW-1133">Transmembrane helix</keyword>
<dbReference type="InterPro" id="IPR000169">
    <property type="entry name" value="Pept_cys_AS"/>
</dbReference>
<dbReference type="InterPro" id="IPR013201">
    <property type="entry name" value="Prot_inhib_I29"/>
</dbReference>
<dbReference type="InterPro" id="IPR013128">
    <property type="entry name" value="Peptidase_C1A"/>
</dbReference>
<feature type="domain" description="Cathepsin propeptide inhibitor" evidence="9">
    <location>
        <begin position="99"/>
        <end position="155"/>
    </location>
</feature>
<sequence>MRDYKPLLAVTKSADNDVCHPHYGCSIMAVRRLLTRNKLTHLSRKGITISILLFLLVGCATMLIAREFLSSDPSAGSLETILADMGELSNDYPIYIDSFVKFMQEYDRQYSSNDETRLRFRNFVRNMKFIKKAQKGRDNVVFGITRFTDWSEAEMKSMTCEDWAANEVGSEITLDDDQDESDEVFDRPDAFDWRTKSVVTDIKDQERCGSCWAFAAIGVVESMNAIAKNPLISLSEQELIDCDTDDNGCSGGYRPYAFRYVRRHGIVSEKDYPYKGKEQSQCAANGTRVYIKSVKYIGRNEDAMADFVFYRGPISVGINVTKEFFHYRSGVFTPKKEDCEEDSQGSHAVAVVGYGSQNGEDYWLIKNSWGKKWGMDGYVLYKRGENCCGIANTPFSVEA</sequence>
<dbReference type="SUPFAM" id="SSF54001">
    <property type="entry name" value="Cysteine proteinases"/>
    <property type="match status" value="1"/>
</dbReference>
<dbReference type="Gene3D" id="3.90.70.10">
    <property type="entry name" value="Cysteine proteinases"/>
    <property type="match status" value="1"/>
</dbReference>
<evidence type="ECO:0000259" key="9">
    <source>
        <dbReference type="SMART" id="SM00848"/>
    </source>
</evidence>
<dbReference type="Pfam" id="PF00112">
    <property type="entry name" value="Peptidase_C1"/>
    <property type="match status" value="1"/>
</dbReference>
<protein>
    <submittedName>
        <fullName evidence="10">Viral cathepsin</fullName>
    </submittedName>
</protein>
<dbReference type="PROSITE" id="PS00139">
    <property type="entry name" value="THIOL_PROTEASE_CYS"/>
    <property type="match status" value="1"/>
</dbReference>
<keyword evidence="7" id="KW-0472">Membrane</keyword>
<dbReference type="CDD" id="cd02248">
    <property type="entry name" value="Peptidase_C1A"/>
    <property type="match status" value="1"/>
</dbReference>
<keyword evidence="4" id="KW-0788">Thiol protease</keyword>
<keyword evidence="6" id="KW-1015">Disulfide bond</keyword>
<evidence type="ECO:0000256" key="3">
    <source>
        <dbReference type="ARBA" id="ARBA00022801"/>
    </source>
</evidence>
<evidence type="ECO:0000256" key="6">
    <source>
        <dbReference type="ARBA" id="ARBA00023157"/>
    </source>
</evidence>